<keyword evidence="2 8" id="KW-0479">Metal-binding</keyword>
<evidence type="ECO:0000256" key="5">
    <source>
        <dbReference type="ARBA" id="ARBA00023125"/>
    </source>
</evidence>
<evidence type="ECO:0000313" key="11">
    <source>
        <dbReference type="EMBL" id="MED6242906.1"/>
    </source>
</evidence>
<dbReference type="InterPro" id="IPR001781">
    <property type="entry name" value="Znf_LIM"/>
</dbReference>
<proteinExistence type="predicted"/>
<dbReference type="Gene3D" id="2.10.110.10">
    <property type="entry name" value="Cysteine Rich Protein"/>
    <property type="match status" value="1"/>
</dbReference>
<comment type="caution">
    <text evidence="11">The sequence shown here is derived from an EMBL/GenBank/DDBJ whole genome shotgun (WGS) entry which is preliminary data.</text>
</comment>
<reference evidence="11 12" key="1">
    <citation type="submission" date="2021-07" db="EMBL/GenBank/DDBJ databases">
        <authorList>
            <person name="Palmer J.M."/>
        </authorList>
    </citation>
    <scope>NUCLEOTIDE SEQUENCE [LARGE SCALE GENOMIC DNA]</scope>
    <source>
        <strain evidence="11 12">AT_MEX2019</strain>
        <tissue evidence="11">Muscle</tissue>
    </source>
</reference>
<keyword evidence="12" id="KW-1185">Reference proteome</keyword>
<evidence type="ECO:0000259" key="10">
    <source>
        <dbReference type="PROSITE" id="PS50023"/>
    </source>
</evidence>
<evidence type="ECO:0000256" key="2">
    <source>
        <dbReference type="ARBA" id="ARBA00022723"/>
    </source>
</evidence>
<feature type="region of interest" description="Disordered" evidence="9">
    <location>
        <begin position="1"/>
        <end position="22"/>
    </location>
</feature>
<dbReference type="PROSITE" id="PS50023">
    <property type="entry name" value="LIM_DOMAIN_2"/>
    <property type="match status" value="1"/>
</dbReference>
<sequence length="102" mass="11924">MRAQLSAARRQQRDSERQRCAEKKWDFGSQSTFSPSINSHITDMDQKAVCAGCHRPIRDRFLLRVSDGLWHEECVRCAACGDPLRNSCFLRDRKLFCRRDYA</sequence>
<evidence type="ECO:0000313" key="12">
    <source>
        <dbReference type="Proteomes" id="UP001345963"/>
    </source>
</evidence>
<keyword evidence="7" id="KW-0539">Nucleus</keyword>
<protein>
    <recommendedName>
        <fullName evidence="10">LIM zinc-binding domain-containing protein</fullName>
    </recommendedName>
</protein>
<dbReference type="SUPFAM" id="SSF57716">
    <property type="entry name" value="Glucocorticoid receptor-like (DNA-binding domain)"/>
    <property type="match status" value="1"/>
</dbReference>
<keyword evidence="6" id="KW-0371">Homeobox</keyword>
<name>A0ABU7AXF3_9TELE</name>
<dbReference type="PROSITE" id="PS00478">
    <property type="entry name" value="LIM_DOMAIN_1"/>
    <property type="match status" value="1"/>
</dbReference>
<dbReference type="Proteomes" id="UP001345963">
    <property type="component" value="Unassembled WGS sequence"/>
</dbReference>
<keyword evidence="3 8" id="KW-0862">Zinc</keyword>
<dbReference type="PANTHER" id="PTHR24208:SF88">
    <property type="entry name" value="LIM HOMEOBOX TRANSCRIPTION FACTOR 1-ALPHA"/>
    <property type="match status" value="1"/>
</dbReference>
<feature type="non-terminal residue" evidence="11">
    <location>
        <position position="102"/>
    </location>
</feature>
<dbReference type="EMBL" id="JAHUTI010032008">
    <property type="protein sequence ID" value="MED6242906.1"/>
    <property type="molecule type" value="Genomic_DNA"/>
</dbReference>
<feature type="compositionally biased region" description="Basic and acidic residues" evidence="9">
    <location>
        <begin position="11"/>
        <end position="22"/>
    </location>
</feature>
<keyword evidence="4 8" id="KW-0440">LIM domain</keyword>
<dbReference type="SMART" id="SM00132">
    <property type="entry name" value="LIM"/>
    <property type="match status" value="1"/>
</dbReference>
<evidence type="ECO:0000256" key="6">
    <source>
        <dbReference type="ARBA" id="ARBA00023155"/>
    </source>
</evidence>
<evidence type="ECO:0000256" key="9">
    <source>
        <dbReference type="SAM" id="MobiDB-lite"/>
    </source>
</evidence>
<comment type="subcellular location">
    <subcellularLocation>
        <location evidence="1">Nucleus</location>
    </subcellularLocation>
</comment>
<feature type="domain" description="LIM zinc-binding" evidence="10">
    <location>
        <begin position="48"/>
        <end position="102"/>
    </location>
</feature>
<evidence type="ECO:0000256" key="7">
    <source>
        <dbReference type="ARBA" id="ARBA00023242"/>
    </source>
</evidence>
<evidence type="ECO:0000256" key="1">
    <source>
        <dbReference type="ARBA" id="ARBA00004123"/>
    </source>
</evidence>
<evidence type="ECO:0000256" key="8">
    <source>
        <dbReference type="PROSITE-ProRule" id="PRU00125"/>
    </source>
</evidence>
<evidence type="ECO:0000256" key="3">
    <source>
        <dbReference type="ARBA" id="ARBA00022833"/>
    </source>
</evidence>
<accession>A0ABU7AXF3</accession>
<gene>
    <name evidence="11" type="ORF">ATANTOWER_011582</name>
</gene>
<dbReference type="Pfam" id="PF00412">
    <property type="entry name" value="LIM"/>
    <property type="match status" value="1"/>
</dbReference>
<dbReference type="PANTHER" id="PTHR24208">
    <property type="entry name" value="LIM/HOMEOBOX PROTEIN LHX"/>
    <property type="match status" value="1"/>
</dbReference>
<evidence type="ECO:0000256" key="4">
    <source>
        <dbReference type="ARBA" id="ARBA00023038"/>
    </source>
</evidence>
<organism evidence="11 12">
    <name type="scientific">Ataeniobius toweri</name>
    <dbReference type="NCBI Taxonomy" id="208326"/>
    <lineage>
        <taxon>Eukaryota</taxon>
        <taxon>Metazoa</taxon>
        <taxon>Chordata</taxon>
        <taxon>Craniata</taxon>
        <taxon>Vertebrata</taxon>
        <taxon>Euteleostomi</taxon>
        <taxon>Actinopterygii</taxon>
        <taxon>Neopterygii</taxon>
        <taxon>Teleostei</taxon>
        <taxon>Neoteleostei</taxon>
        <taxon>Acanthomorphata</taxon>
        <taxon>Ovalentaria</taxon>
        <taxon>Atherinomorphae</taxon>
        <taxon>Cyprinodontiformes</taxon>
        <taxon>Goodeidae</taxon>
        <taxon>Ataeniobius</taxon>
    </lineage>
</organism>
<keyword evidence="5" id="KW-0238">DNA-binding</keyword>
<dbReference type="InterPro" id="IPR050453">
    <property type="entry name" value="LIM_Homeobox_TF"/>
</dbReference>